<accession>A0A026WPI4</accession>
<evidence type="ECO:0000256" key="4">
    <source>
        <dbReference type="SAM" id="MobiDB-lite"/>
    </source>
</evidence>
<dbReference type="InterPro" id="IPR011333">
    <property type="entry name" value="SKP1/BTB/POZ_sf"/>
</dbReference>
<feature type="compositionally biased region" description="Polar residues" evidence="4">
    <location>
        <begin position="173"/>
        <end position="183"/>
    </location>
</feature>
<dbReference type="InterPro" id="IPR007889">
    <property type="entry name" value="HTH_Psq"/>
</dbReference>
<dbReference type="PANTHER" id="PTHR23110:SF101">
    <property type="entry name" value="PROTEIN JIM LOVELL"/>
    <property type="match status" value="1"/>
</dbReference>
<proteinExistence type="predicted"/>
<dbReference type="Proteomes" id="UP000053097">
    <property type="component" value="Unassembled WGS sequence"/>
</dbReference>
<feature type="region of interest" description="Disordered" evidence="4">
    <location>
        <begin position="204"/>
        <end position="301"/>
    </location>
</feature>
<evidence type="ECO:0000313" key="7">
    <source>
        <dbReference type="EMBL" id="EZA57561.1"/>
    </source>
</evidence>
<feature type="compositionally biased region" description="Low complexity" evidence="4">
    <location>
        <begin position="130"/>
        <end position="142"/>
    </location>
</feature>
<feature type="compositionally biased region" description="Low complexity" evidence="4">
    <location>
        <begin position="265"/>
        <end position="299"/>
    </location>
</feature>
<reference evidence="7 8" key="1">
    <citation type="journal article" date="2014" name="Curr. Biol.">
        <title>The genome of the clonal raider ant Cerapachys biroi.</title>
        <authorList>
            <person name="Oxley P.R."/>
            <person name="Ji L."/>
            <person name="Fetter-Pruneda I."/>
            <person name="McKenzie S.K."/>
            <person name="Li C."/>
            <person name="Hu H."/>
            <person name="Zhang G."/>
            <person name="Kronauer D.J."/>
        </authorList>
    </citation>
    <scope>NUCLEOTIDE SEQUENCE [LARGE SCALE GENOMIC DNA]</scope>
</reference>
<dbReference type="Pfam" id="PF00651">
    <property type="entry name" value="BTB"/>
    <property type="match status" value="1"/>
</dbReference>
<protein>
    <submittedName>
        <fullName evidence="7">Protein TKR</fullName>
    </submittedName>
</protein>
<gene>
    <name evidence="7" type="ORF">X777_02101</name>
</gene>
<sequence>MSSVGESPDRMPLQSHYSLRWHNHQAHILQAFEALLQAEVLVDVTLICAESSFKAHKVVLSACSPFFETIFAENPCKHPVIVLKDFTRNELSALIDFMYRGQVKIPQDDLAGLIRAAECLQVRGLSLSEPRPVSVEPRPSSSASTPMHDLGLGDSPTIEVARQDTTEEDDNALESTSLKETNTAMEQFQSTFQSTRDHRIKMPATHIGHMNYGIREGCGSPLMPRRKQARPRRRSSELVPQDLSRRSTPPISSSPPSNVLNLSGSQQQTQQQQQLQQQSQHHQQQSLSSAQNQQQQQHQLQEDIAENLSHPYQQQQQQDLSMVTRRSSSIAAIFTPPLDGVSALGGGLFSHASTYDRSLFGDPLFADNFKPEALKGIVSTSNIGSPTKKAKKHRSDGEVSRRWNDHNTRALAVNRALSRPKGQHSAPRGGPPRSWTNNELTQALQQVWAKKLTTSQASRMFGIPYNSLLMYVRGKYGKSLKLEQLRRDCANANTPEIMNTINNNVKSIQQSPHMSHGLSLPLQHPGDNGGFSHRSLISQPQTIYPDFMPFPLPVNMVHVLPPSERKALGFESSANPSGDGGGVGGSGCGDGTGSSGLDLANSQSSETPSPIVDHHHHEASMQPQTSQSASALLQQNGSD</sequence>
<keyword evidence="8" id="KW-1185">Reference proteome</keyword>
<feature type="region of interest" description="Disordered" evidence="4">
    <location>
        <begin position="380"/>
        <end position="437"/>
    </location>
</feature>
<dbReference type="SUPFAM" id="SSF46689">
    <property type="entry name" value="Homeodomain-like"/>
    <property type="match status" value="1"/>
</dbReference>
<dbReference type="EMBL" id="KK107144">
    <property type="protein sequence ID" value="EZA57561.1"/>
    <property type="molecule type" value="Genomic_DNA"/>
</dbReference>
<feature type="compositionally biased region" description="Basic and acidic residues" evidence="4">
    <location>
        <begin position="395"/>
        <end position="408"/>
    </location>
</feature>
<evidence type="ECO:0000256" key="1">
    <source>
        <dbReference type="ARBA" id="ARBA00004123"/>
    </source>
</evidence>
<comment type="subcellular location">
    <subcellularLocation>
        <location evidence="1 3">Nucleus</location>
    </subcellularLocation>
</comment>
<dbReference type="InterPro" id="IPR009057">
    <property type="entry name" value="Homeodomain-like_sf"/>
</dbReference>
<organism evidence="7 8">
    <name type="scientific">Ooceraea biroi</name>
    <name type="common">Clonal raider ant</name>
    <name type="synonym">Cerapachys biroi</name>
    <dbReference type="NCBI Taxonomy" id="2015173"/>
    <lineage>
        <taxon>Eukaryota</taxon>
        <taxon>Metazoa</taxon>
        <taxon>Ecdysozoa</taxon>
        <taxon>Arthropoda</taxon>
        <taxon>Hexapoda</taxon>
        <taxon>Insecta</taxon>
        <taxon>Pterygota</taxon>
        <taxon>Neoptera</taxon>
        <taxon>Endopterygota</taxon>
        <taxon>Hymenoptera</taxon>
        <taxon>Apocrita</taxon>
        <taxon>Aculeata</taxon>
        <taxon>Formicoidea</taxon>
        <taxon>Formicidae</taxon>
        <taxon>Dorylinae</taxon>
        <taxon>Ooceraea</taxon>
    </lineage>
</organism>
<name>A0A026WPI4_OOCBI</name>
<feature type="compositionally biased region" description="Basic residues" evidence="4">
    <location>
        <begin position="224"/>
        <end position="233"/>
    </location>
</feature>
<dbReference type="OMA" id="YSLRWHN"/>
<feature type="region of interest" description="Disordered" evidence="4">
    <location>
        <begin position="130"/>
        <end position="155"/>
    </location>
</feature>
<dbReference type="PROSITE" id="PS50960">
    <property type="entry name" value="HTH_PSQ"/>
    <property type="match status" value="1"/>
</dbReference>
<dbReference type="GO" id="GO:0003677">
    <property type="term" value="F:DNA binding"/>
    <property type="evidence" value="ECO:0007669"/>
    <property type="project" value="UniProtKB-UniRule"/>
</dbReference>
<dbReference type="CDD" id="cd18315">
    <property type="entry name" value="BTB_POZ_BAB-like"/>
    <property type="match status" value="1"/>
</dbReference>
<dbReference type="SUPFAM" id="SSF54695">
    <property type="entry name" value="POZ domain"/>
    <property type="match status" value="1"/>
</dbReference>
<feature type="compositionally biased region" description="Low complexity" evidence="4">
    <location>
        <begin position="246"/>
        <end position="257"/>
    </location>
</feature>
<feature type="compositionally biased region" description="Gly residues" evidence="4">
    <location>
        <begin position="578"/>
        <end position="594"/>
    </location>
</feature>
<dbReference type="AlphaFoldDB" id="A0A026WPI4"/>
<evidence type="ECO:0000259" key="6">
    <source>
        <dbReference type="PROSITE" id="PS50960"/>
    </source>
</evidence>
<evidence type="ECO:0000256" key="2">
    <source>
        <dbReference type="ARBA" id="ARBA00023242"/>
    </source>
</evidence>
<keyword evidence="3" id="KW-0238">DNA-binding</keyword>
<feature type="DNA-binding region" description="H-T-H motif" evidence="3">
    <location>
        <begin position="454"/>
        <end position="474"/>
    </location>
</feature>
<dbReference type="OrthoDB" id="10261408at2759"/>
<dbReference type="PANTHER" id="PTHR23110">
    <property type="entry name" value="BTB DOMAIN TRANSCRIPTION FACTOR"/>
    <property type="match status" value="1"/>
</dbReference>
<keyword evidence="2 3" id="KW-0539">Nucleus</keyword>
<dbReference type="GO" id="GO:0006357">
    <property type="term" value="P:regulation of transcription by RNA polymerase II"/>
    <property type="evidence" value="ECO:0007669"/>
    <property type="project" value="TreeGrafter"/>
</dbReference>
<dbReference type="Pfam" id="PF05225">
    <property type="entry name" value="HTH_psq"/>
    <property type="match status" value="1"/>
</dbReference>
<dbReference type="GO" id="GO:0005634">
    <property type="term" value="C:nucleus"/>
    <property type="evidence" value="ECO:0007669"/>
    <property type="project" value="UniProtKB-SubCell"/>
</dbReference>
<feature type="compositionally biased region" description="Low complexity" evidence="4">
    <location>
        <begin position="626"/>
        <end position="639"/>
    </location>
</feature>
<dbReference type="PROSITE" id="PS50097">
    <property type="entry name" value="BTB"/>
    <property type="match status" value="1"/>
</dbReference>
<dbReference type="Gene3D" id="1.10.10.60">
    <property type="entry name" value="Homeodomain-like"/>
    <property type="match status" value="1"/>
</dbReference>
<dbReference type="Gene3D" id="3.30.710.10">
    <property type="entry name" value="Potassium Channel Kv1.1, Chain A"/>
    <property type="match status" value="1"/>
</dbReference>
<feature type="domain" description="HTH psq-type" evidence="6">
    <location>
        <begin position="426"/>
        <end position="478"/>
    </location>
</feature>
<feature type="region of interest" description="Disordered" evidence="4">
    <location>
        <begin position="568"/>
        <end position="639"/>
    </location>
</feature>
<dbReference type="STRING" id="2015173.A0A026WPI4"/>
<evidence type="ECO:0000256" key="3">
    <source>
        <dbReference type="PROSITE-ProRule" id="PRU00320"/>
    </source>
</evidence>
<dbReference type="InterPro" id="IPR051095">
    <property type="entry name" value="Dros_DevTransReg"/>
</dbReference>
<dbReference type="SMART" id="SM00225">
    <property type="entry name" value="BTB"/>
    <property type="match status" value="1"/>
</dbReference>
<evidence type="ECO:0000259" key="5">
    <source>
        <dbReference type="PROSITE" id="PS50097"/>
    </source>
</evidence>
<evidence type="ECO:0000313" key="8">
    <source>
        <dbReference type="Proteomes" id="UP000053097"/>
    </source>
</evidence>
<feature type="domain" description="BTB" evidence="5">
    <location>
        <begin position="42"/>
        <end position="107"/>
    </location>
</feature>
<feature type="region of interest" description="Disordered" evidence="4">
    <location>
        <begin position="164"/>
        <end position="183"/>
    </location>
</feature>
<dbReference type="InterPro" id="IPR000210">
    <property type="entry name" value="BTB/POZ_dom"/>
</dbReference>